<evidence type="ECO:0000256" key="4">
    <source>
        <dbReference type="ARBA" id="ARBA00022475"/>
    </source>
</evidence>
<keyword evidence="8 9" id="KW-0472">Membrane</keyword>
<feature type="transmembrane region" description="Helical" evidence="9">
    <location>
        <begin position="67"/>
        <end position="88"/>
    </location>
</feature>
<feature type="transmembrane region" description="Helical" evidence="9">
    <location>
        <begin position="31"/>
        <end position="55"/>
    </location>
</feature>
<dbReference type="GO" id="GO:0005886">
    <property type="term" value="C:plasma membrane"/>
    <property type="evidence" value="ECO:0007669"/>
    <property type="project" value="UniProtKB-SubCell"/>
</dbReference>
<dbReference type="GO" id="GO:0140359">
    <property type="term" value="F:ABC-type transporter activity"/>
    <property type="evidence" value="ECO:0007669"/>
    <property type="project" value="InterPro"/>
</dbReference>
<keyword evidence="4 9" id="KW-1003">Cell membrane</keyword>
<protein>
    <recommendedName>
        <fullName evidence="9">Transport permease protein</fullName>
    </recommendedName>
</protein>
<dbReference type="PANTHER" id="PTHR30413">
    <property type="entry name" value="INNER MEMBRANE TRANSPORT PERMEASE"/>
    <property type="match status" value="1"/>
</dbReference>
<evidence type="ECO:0000313" key="10">
    <source>
        <dbReference type="EMBL" id="VEI67540.1"/>
    </source>
</evidence>
<evidence type="ECO:0000256" key="3">
    <source>
        <dbReference type="ARBA" id="ARBA00022448"/>
    </source>
</evidence>
<keyword evidence="6 9" id="KW-1133">Transmembrane helix</keyword>
<dbReference type="AlphaFoldDB" id="A0A3S4WJX8"/>
<comment type="similarity">
    <text evidence="2 9">Belongs to the ABC-2 integral membrane protein family.</text>
</comment>
<dbReference type="RefSeq" id="WP_141131786.1">
    <property type="nucleotide sequence ID" value="NZ_CAMISK010000002.1"/>
</dbReference>
<evidence type="ECO:0000256" key="2">
    <source>
        <dbReference type="ARBA" id="ARBA00007783"/>
    </source>
</evidence>
<dbReference type="Pfam" id="PF01061">
    <property type="entry name" value="ABC2_membrane"/>
    <property type="match status" value="1"/>
</dbReference>
<keyword evidence="5 9" id="KW-0812">Transmembrane</keyword>
<evidence type="ECO:0000256" key="7">
    <source>
        <dbReference type="ARBA" id="ARBA00023047"/>
    </source>
</evidence>
<name>A0A3S4WJX8_SERFO</name>
<evidence type="ECO:0000256" key="6">
    <source>
        <dbReference type="ARBA" id="ARBA00022989"/>
    </source>
</evidence>
<keyword evidence="7" id="KW-0762">Sugar transport</keyword>
<sequence length="264" mass="30196">MKALLMSIFNYRGFIGSSIKRDFQSRYKTSMLGAAWLVLQPLAMIIVYTVIFAEVMRARMPGDTGPFAYSIYICAGLLPWGLFAELVTRLQTVFVDNANFLKKINFPRICLPVISLGTSFINFTIIFSLYIAFLLVTNNFPGIYILGIIPLLIIQVLFALGLGITLGVLNVFFRDVSQFMNILLQFWFWFTPIIYIIDVLPKWASQWLMLNPMTGLIVGYQSIFVKKQWPDWSNLYLVATLSVILLITAFHLFRKHSGDMVDEL</sequence>
<dbReference type="EMBL" id="LR134492">
    <property type="protein sequence ID" value="VEI67540.1"/>
    <property type="molecule type" value="Genomic_DNA"/>
</dbReference>
<feature type="transmembrane region" description="Helical" evidence="9">
    <location>
        <begin position="235"/>
        <end position="253"/>
    </location>
</feature>
<organism evidence="10 11">
    <name type="scientific">Serratia fonticola</name>
    <dbReference type="NCBI Taxonomy" id="47917"/>
    <lineage>
        <taxon>Bacteria</taxon>
        <taxon>Pseudomonadati</taxon>
        <taxon>Pseudomonadota</taxon>
        <taxon>Gammaproteobacteria</taxon>
        <taxon>Enterobacterales</taxon>
        <taxon>Yersiniaceae</taxon>
        <taxon>Serratia</taxon>
    </lineage>
</organism>
<evidence type="ECO:0000256" key="1">
    <source>
        <dbReference type="ARBA" id="ARBA00004651"/>
    </source>
</evidence>
<dbReference type="GO" id="GO:0015920">
    <property type="term" value="P:lipopolysaccharide transport"/>
    <property type="evidence" value="ECO:0007669"/>
    <property type="project" value="TreeGrafter"/>
</dbReference>
<accession>A0A3S4WJX8</accession>
<evidence type="ECO:0000256" key="8">
    <source>
        <dbReference type="ARBA" id="ARBA00023136"/>
    </source>
</evidence>
<dbReference type="PANTHER" id="PTHR30413:SF10">
    <property type="entry name" value="CAPSULE POLYSACCHARIDE EXPORT INNER-MEMBRANE PROTEIN CTRC"/>
    <property type="match status" value="1"/>
</dbReference>
<feature type="transmembrane region" description="Helical" evidence="9">
    <location>
        <begin position="179"/>
        <end position="197"/>
    </location>
</feature>
<comment type="subcellular location">
    <subcellularLocation>
        <location evidence="9">Cell inner membrane</location>
        <topology evidence="9">Multi-pass membrane protein</topology>
    </subcellularLocation>
    <subcellularLocation>
        <location evidence="1">Cell membrane</location>
        <topology evidence="1">Multi-pass membrane protein</topology>
    </subcellularLocation>
</comment>
<reference evidence="10 11" key="1">
    <citation type="submission" date="2018-12" db="EMBL/GenBank/DDBJ databases">
        <authorList>
            <consortium name="Pathogen Informatics"/>
        </authorList>
    </citation>
    <scope>NUCLEOTIDE SEQUENCE [LARGE SCALE GENOMIC DNA]</scope>
    <source>
        <strain evidence="10 11">NCTC13193</strain>
    </source>
</reference>
<evidence type="ECO:0000313" key="11">
    <source>
        <dbReference type="Proteomes" id="UP000270487"/>
    </source>
</evidence>
<dbReference type="GO" id="GO:0015774">
    <property type="term" value="P:polysaccharide transport"/>
    <property type="evidence" value="ECO:0007669"/>
    <property type="project" value="UniProtKB-KW"/>
</dbReference>
<dbReference type="InterPro" id="IPR047817">
    <property type="entry name" value="ABC2_TM_bact-type"/>
</dbReference>
<dbReference type="Proteomes" id="UP000270487">
    <property type="component" value="Chromosome"/>
</dbReference>
<dbReference type="InterPro" id="IPR013525">
    <property type="entry name" value="ABC2_TM"/>
</dbReference>
<feature type="transmembrane region" description="Helical" evidence="9">
    <location>
        <begin position="203"/>
        <end position="223"/>
    </location>
</feature>
<evidence type="ECO:0000256" key="9">
    <source>
        <dbReference type="RuleBase" id="RU361157"/>
    </source>
</evidence>
<feature type="transmembrane region" description="Helical" evidence="9">
    <location>
        <begin position="142"/>
        <end position="172"/>
    </location>
</feature>
<keyword evidence="7" id="KW-0625">Polysaccharide transport</keyword>
<keyword evidence="3 9" id="KW-0813">Transport</keyword>
<dbReference type="PROSITE" id="PS51012">
    <property type="entry name" value="ABC_TM2"/>
    <property type="match status" value="1"/>
</dbReference>
<proteinExistence type="inferred from homology"/>
<evidence type="ECO:0000256" key="5">
    <source>
        <dbReference type="ARBA" id="ARBA00022692"/>
    </source>
</evidence>
<feature type="transmembrane region" description="Helical" evidence="9">
    <location>
        <begin position="109"/>
        <end position="136"/>
    </location>
</feature>
<gene>
    <name evidence="10" type="ORF">NCTC13193_01993</name>
</gene>